<evidence type="ECO:0000313" key="5">
    <source>
        <dbReference type="Proteomes" id="UP000190188"/>
    </source>
</evidence>
<dbReference type="InterPro" id="IPR009057">
    <property type="entry name" value="Homeodomain-like_sf"/>
</dbReference>
<evidence type="ECO:0000256" key="2">
    <source>
        <dbReference type="PROSITE-ProRule" id="PRU00335"/>
    </source>
</evidence>
<dbReference type="OrthoDB" id="9810250at2"/>
<dbReference type="GO" id="GO:0003677">
    <property type="term" value="F:DNA binding"/>
    <property type="evidence" value="ECO:0007669"/>
    <property type="project" value="UniProtKB-UniRule"/>
</dbReference>
<dbReference type="EMBL" id="MSZX01000017">
    <property type="protein sequence ID" value="OPA73445.1"/>
    <property type="molecule type" value="Genomic_DNA"/>
</dbReference>
<dbReference type="InterPro" id="IPR001647">
    <property type="entry name" value="HTH_TetR"/>
</dbReference>
<dbReference type="PROSITE" id="PS01081">
    <property type="entry name" value="HTH_TETR_1"/>
    <property type="match status" value="1"/>
</dbReference>
<sequence length="185" mass="21768">MDNKKKEDLRVMRTRKLLVQSLFTLLERHSFHTISVKEICEEAMVHRTTFYTHFDDKYDLMAYGLQNIAKEFQFIEGNIRENLIKLFNMSLKYKALFSQLLTEEKDSLRYIIMKEMNKGVKNVIQDQNSNQSLSFSSEIALAAFSGASLGVLNWWVNEGSNISEQEANEEMKKIFNWDYIEKTLK</sequence>
<dbReference type="SUPFAM" id="SSF46689">
    <property type="entry name" value="Homeodomain-like"/>
    <property type="match status" value="1"/>
</dbReference>
<evidence type="ECO:0000259" key="3">
    <source>
        <dbReference type="PROSITE" id="PS50977"/>
    </source>
</evidence>
<dbReference type="InterPro" id="IPR050624">
    <property type="entry name" value="HTH-type_Tx_Regulator"/>
</dbReference>
<name>A0A1T2X0W8_9BACL</name>
<dbReference type="Gene3D" id="1.10.357.10">
    <property type="entry name" value="Tetracycline Repressor, domain 2"/>
    <property type="match status" value="1"/>
</dbReference>
<dbReference type="STRING" id="1324314.BVG16_28695"/>
<dbReference type="PANTHER" id="PTHR43479:SF16">
    <property type="entry name" value="HTH TETR-TYPE DOMAIN-CONTAINING PROTEIN"/>
    <property type="match status" value="1"/>
</dbReference>
<dbReference type="Proteomes" id="UP000190188">
    <property type="component" value="Unassembled WGS sequence"/>
</dbReference>
<feature type="domain" description="HTH tetR-type" evidence="3">
    <location>
        <begin position="12"/>
        <end position="72"/>
    </location>
</feature>
<proteinExistence type="predicted"/>
<dbReference type="AlphaFoldDB" id="A0A1T2X0W8"/>
<dbReference type="PANTHER" id="PTHR43479">
    <property type="entry name" value="ACREF/ENVCD OPERON REPRESSOR-RELATED"/>
    <property type="match status" value="1"/>
</dbReference>
<evidence type="ECO:0000313" key="4">
    <source>
        <dbReference type="EMBL" id="OPA73445.1"/>
    </source>
</evidence>
<protein>
    <recommendedName>
        <fullName evidence="3">HTH tetR-type domain-containing protein</fullName>
    </recommendedName>
</protein>
<dbReference type="InterPro" id="IPR039532">
    <property type="entry name" value="TetR_C_Firmicutes"/>
</dbReference>
<evidence type="ECO:0000256" key="1">
    <source>
        <dbReference type="ARBA" id="ARBA00023125"/>
    </source>
</evidence>
<organism evidence="4 5">
    <name type="scientific">Paenibacillus selenitireducens</name>
    <dbReference type="NCBI Taxonomy" id="1324314"/>
    <lineage>
        <taxon>Bacteria</taxon>
        <taxon>Bacillati</taxon>
        <taxon>Bacillota</taxon>
        <taxon>Bacilli</taxon>
        <taxon>Bacillales</taxon>
        <taxon>Paenibacillaceae</taxon>
        <taxon>Paenibacillus</taxon>
    </lineage>
</organism>
<comment type="caution">
    <text evidence="4">The sequence shown here is derived from an EMBL/GenBank/DDBJ whole genome shotgun (WGS) entry which is preliminary data.</text>
</comment>
<dbReference type="RefSeq" id="WP_078502628.1">
    <property type="nucleotide sequence ID" value="NZ_MSZX01000017.1"/>
</dbReference>
<keyword evidence="1 2" id="KW-0238">DNA-binding</keyword>
<reference evidence="4 5" key="1">
    <citation type="submission" date="2017-01" db="EMBL/GenBank/DDBJ databases">
        <title>Genome analysis of Paenibacillus selenitrireducens ES3-24.</title>
        <authorList>
            <person name="Xu D."/>
            <person name="Yao R."/>
            <person name="Zheng S."/>
        </authorList>
    </citation>
    <scope>NUCLEOTIDE SEQUENCE [LARGE SCALE GENOMIC DNA]</scope>
    <source>
        <strain evidence="4 5">ES3-24</strain>
    </source>
</reference>
<dbReference type="Pfam" id="PF14278">
    <property type="entry name" value="TetR_C_8"/>
    <property type="match status" value="1"/>
</dbReference>
<feature type="DNA-binding region" description="H-T-H motif" evidence="2">
    <location>
        <begin position="35"/>
        <end position="54"/>
    </location>
</feature>
<dbReference type="Pfam" id="PF00440">
    <property type="entry name" value="TetR_N"/>
    <property type="match status" value="1"/>
</dbReference>
<gene>
    <name evidence="4" type="ORF">BVG16_28695</name>
</gene>
<keyword evidence="5" id="KW-1185">Reference proteome</keyword>
<dbReference type="InterPro" id="IPR023772">
    <property type="entry name" value="DNA-bd_HTH_TetR-type_CS"/>
</dbReference>
<dbReference type="PROSITE" id="PS50977">
    <property type="entry name" value="HTH_TETR_2"/>
    <property type="match status" value="1"/>
</dbReference>
<accession>A0A1T2X0W8</accession>